<name>A0AAE1K5F4_PETCI</name>
<dbReference type="EMBL" id="JAWQEG010004028">
    <property type="protein sequence ID" value="KAK3863378.1"/>
    <property type="molecule type" value="Genomic_DNA"/>
</dbReference>
<dbReference type="Proteomes" id="UP001286313">
    <property type="component" value="Unassembled WGS sequence"/>
</dbReference>
<accession>A0AAE1K5F4</accession>
<feature type="region of interest" description="Disordered" evidence="1">
    <location>
        <begin position="47"/>
        <end position="174"/>
    </location>
</feature>
<dbReference type="AlphaFoldDB" id="A0AAE1K5F4"/>
<evidence type="ECO:0000313" key="2">
    <source>
        <dbReference type="EMBL" id="KAK3863378.1"/>
    </source>
</evidence>
<feature type="compositionally biased region" description="Pro residues" evidence="1">
    <location>
        <begin position="54"/>
        <end position="64"/>
    </location>
</feature>
<reference evidence="2" key="1">
    <citation type="submission" date="2023-10" db="EMBL/GenBank/DDBJ databases">
        <title>Genome assemblies of two species of porcelain crab, Petrolisthes cinctipes and Petrolisthes manimaculis (Anomura: Porcellanidae).</title>
        <authorList>
            <person name="Angst P."/>
        </authorList>
    </citation>
    <scope>NUCLEOTIDE SEQUENCE</scope>
    <source>
        <strain evidence="2">PB745_01</strain>
        <tissue evidence="2">Gill</tissue>
    </source>
</reference>
<organism evidence="2 3">
    <name type="scientific">Petrolisthes cinctipes</name>
    <name type="common">Flat porcelain crab</name>
    <dbReference type="NCBI Taxonomy" id="88211"/>
    <lineage>
        <taxon>Eukaryota</taxon>
        <taxon>Metazoa</taxon>
        <taxon>Ecdysozoa</taxon>
        <taxon>Arthropoda</taxon>
        <taxon>Crustacea</taxon>
        <taxon>Multicrustacea</taxon>
        <taxon>Malacostraca</taxon>
        <taxon>Eumalacostraca</taxon>
        <taxon>Eucarida</taxon>
        <taxon>Decapoda</taxon>
        <taxon>Pleocyemata</taxon>
        <taxon>Anomura</taxon>
        <taxon>Galatheoidea</taxon>
        <taxon>Porcellanidae</taxon>
        <taxon>Petrolisthes</taxon>
    </lineage>
</organism>
<evidence type="ECO:0000313" key="3">
    <source>
        <dbReference type="Proteomes" id="UP001286313"/>
    </source>
</evidence>
<proteinExistence type="predicted"/>
<gene>
    <name evidence="2" type="ORF">Pcinc_030851</name>
</gene>
<feature type="compositionally biased region" description="Pro residues" evidence="1">
    <location>
        <begin position="141"/>
        <end position="166"/>
    </location>
</feature>
<sequence>MPILASQSSYILTPFPIITFLSQLLTSPTPSSPNHYPYRLPHPKVIPILQSPPTSTPTIPPSSPSPNHYPHLLPLSHPPITSHIDSHYPSLNPIPQSPSTLTPTIPPSPPSSLLSPKHHPHRLPLSLPHPIPLSPSTLTPTVPPIPQTPSTPTPTIPSPNHLPPSLPYHHPHNQQPHIITSHQIKSAEQTHLIPGINPISHSGAIPLPSPPT</sequence>
<feature type="compositionally biased region" description="Low complexity" evidence="1">
    <location>
        <begin position="65"/>
        <end position="79"/>
    </location>
</feature>
<evidence type="ECO:0000256" key="1">
    <source>
        <dbReference type="SAM" id="MobiDB-lite"/>
    </source>
</evidence>
<dbReference type="PRINTS" id="PR01217">
    <property type="entry name" value="PRICHEXTENSN"/>
</dbReference>
<feature type="compositionally biased region" description="Low complexity" evidence="1">
    <location>
        <begin position="93"/>
        <end position="103"/>
    </location>
</feature>
<comment type="caution">
    <text evidence="2">The sequence shown here is derived from an EMBL/GenBank/DDBJ whole genome shotgun (WGS) entry which is preliminary data.</text>
</comment>
<keyword evidence="3" id="KW-1185">Reference proteome</keyword>
<protein>
    <submittedName>
        <fullName evidence="2">Uncharacterized protein</fullName>
    </submittedName>
</protein>